<keyword evidence="8" id="KW-1185">Reference proteome</keyword>
<keyword evidence="4" id="KW-0520">NAD</keyword>
<dbReference type="Gene3D" id="3.50.50.60">
    <property type="entry name" value="FAD/NAD(P)-binding domain"/>
    <property type="match status" value="2"/>
</dbReference>
<evidence type="ECO:0008006" key="9">
    <source>
        <dbReference type="Google" id="ProtNLM"/>
    </source>
</evidence>
<dbReference type="Gene3D" id="3.30.390.30">
    <property type="match status" value="1"/>
</dbReference>
<comment type="caution">
    <text evidence="7">The sequence shown here is derived from an EMBL/GenBank/DDBJ whole genome shotgun (WGS) entry which is preliminary data.</text>
</comment>
<evidence type="ECO:0000256" key="4">
    <source>
        <dbReference type="ARBA" id="ARBA00023027"/>
    </source>
</evidence>
<dbReference type="InterPro" id="IPR036188">
    <property type="entry name" value="FAD/NAD-bd_sf"/>
</dbReference>
<evidence type="ECO:0000259" key="6">
    <source>
        <dbReference type="Pfam" id="PF07992"/>
    </source>
</evidence>
<name>A0ABR0K164_9EURO</name>
<dbReference type="Proteomes" id="UP001345013">
    <property type="component" value="Unassembled WGS sequence"/>
</dbReference>
<dbReference type="PRINTS" id="PR00368">
    <property type="entry name" value="FADPNR"/>
</dbReference>
<dbReference type="PANTHER" id="PTHR22912:SF151">
    <property type="entry name" value="DIHYDROLIPOYL DEHYDROGENASE, MITOCHONDRIAL"/>
    <property type="match status" value="1"/>
</dbReference>
<feature type="domain" description="Pyridine nucleotide-disulphide oxidoreductase dimerisation" evidence="5">
    <location>
        <begin position="450"/>
        <end position="558"/>
    </location>
</feature>
<evidence type="ECO:0000256" key="2">
    <source>
        <dbReference type="ARBA" id="ARBA00022630"/>
    </source>
</evidence>
<reference evidence="7 8" key="1">
    <citation type="submission" date="2023-08" db="EMBL/GenBank/DDBJ databases">
        <title>Black Yeasts Isolated from many extreme environments.</title>
        <authorList>
            <person name="Coleine C."/>
            <person name="Stajich J.E."/>
            <person name="Selbmann L."/>
        </authorList>
    </citation>
    <scope>NUCLEOTIDE SEQUENCE [LARGE SCALE GENOMIC DNA]</scope>
    <source>
        <strain evidence="7 8">CCFEE 5885</strain>
    </source>
</reference>
<dbReference type="SUPFAM" id="SSF51905">
    <property type="entry name" value="FAD/NAD(P)-binding domain"/>
    <property type="match status" value="1"/>
</dbReference>
<organism evidence="7 8">
    <name type="scientific">Lithohypha guttulata</name>
    <dbReference type="NCBI Taxonomy" id="1690604"/>
    <lineage>
        <taxon>Eukaryota</taxon>
        <taxon>Fungi</taxon>
        <taxon>Dikarya</taxon>
        <taxon>Ascomycota</taxon>
        <taxon>Pezizomycotina</taxon>
        <taxon>Eurotiomycetes</taxon>
        <taxon>Chaetothyriomycetidae</taxon>
        <taxon>Chaetothyriales</taxon>
        <taxon>Trichomeriaceae</taxon>
        <taxon>Lithohypha</taxon>
    </lineage>
</organism>
<dbReference type="Pfam" id="PF02852">
    <property type="entry name" value="Pyr_redox_dim"/>
    <property type="match status" value="1"/>
</dbReference>
<feature type="domain" description="FAD/NAD(P)-binding" evidence="6">
    <location>
        <begin position="81"/>
        <end position="419"/>
    </location>
</feature>
<dbReference type="InterPro" id="IPR023753">
    <property type="entry name" value="FAD/NAD-binding_dom"/>
</dbReference>
<keyword evidence="3" id="KW-0274">FAD</keyword>
<dbReference type="Pfam" id="PF07992">
    <property type="entry name" value="Pyr_redox_2"/>
    <property type="match status" value="1"/>
</dbReference>
<keyword evidence="2" id="KW-0285">Flavoprotein</keyword>
<dbReference type="EMBL" id="JAVRRG010000137">
    <property type="protein sequence ID" value="KAK5081458.1"/>
    <property type="molecule type" value="Genomic_DNA"/>
</dbReference>
<gene>
    <name evidence="7" type="ORF">LTR24_008212</name>
</gene>
<dbReference type="InterPro" id="IPR004099">
    <property type="entry name" value="Pyr_nucl-diS_OxRdtase_dimer"/>
</dbReference>
<evidence type="ECO:0000256" key="1">
    <source>
        <dbReference type="ARBA" id="ARBA00007532"/>
    </source>
</evidence>
<dbReference type="InterPro" id="IPR016156">
    <property type="entry name" value="FAD/NAD-linked_Rdtase_dimer_sf"/>
</dbReference>
<proteinExistence type="inferred from homology"/>
<dbReference type="PRINTS" id="PR00411">
    <property type="entry name" value="PNDRDTASEI"/>
</dbReference>
<dbReference type="InterPro" id="IPR001100">
    <property type="entry name" value="Pyr_nuc-diS_OxRdtase"/>
</dbReference>
<dbReference type="PIRSF" id="PIRSF000350">
    <property type="entry name" value="Mercury_reductase_MerA"/>
    <property type="match status" value="1"/>
</dbReference>
<evidence type="ECO:0000259" key="5">
    <source>
        <dbReference type="Pfam" id="PF02852"/>
    </source>
</evidence>
<protein>
    <recommendedName>
        <fullName evidence="9">Mercuric reductase</fullName>
    </recommendedName>
</protein>
<evidence type="ECO:0000313" key="7">
    <source>
        <dbReference type="EMBL" id="KAK5081458.1"/>
    </source>
</evidence>
<dbReference type="SUPFAM" id="SSF55424">
    <property type="entry name" value="FAD/NAD-linked reductases, dimerisation (C-terminal) domain"/>
    <property type="match status" value="1"/>
</dbReference>
<comment type="similarity">
    <text evidence="1">Belongs to the class-I pyridine nucleotide-disulfide oxidoreductase family.</text>
</comment>
<evidence type="ECO:0000313" key="8">
    <source>
        <dbReference type="Proteomes" id="UP001345013"/>
    </source>
</evidence>
<accession>A0ABR0K164</accession>
<dbReference type="InterPro" id="IPR050151">
    <property type="entry name" value="Class-I_Pyr_Nuc-Dis_Oxidored"/>
</dbReference>
<dbReference type="PANTHER" id="PTHR22912">
    <property type="entry name" value="DISULFIDE OXIDOREDUCTASE"/>
    <property type="match status" value="1"/>
</dbReference>
<evidence type="ECO:0000256" key="3">
    <source>
        <dbReference type="ARBA" id="ARBA00022827"/>
    </source>
</evidence>
<sequence>MQMCHACLRNEAEHRTEHVHHQTTSHLPQSKLRIIYLPTVGTTVQHHHTAKSSICHPPRPSINIHPNSHQPSLLGLSQTHFDVLVIGGGPSGGSAAINCAISGLSVLLVEAELAGGECGNWACIPSKALLRPLEIVAEGSHVGGAKELLVRTLQEQRGVNGQNGKGDAVVDLEGAWAFRDKCTNSWNDASGVAAMESLGVKVARGFASFVGPRKVQVKGWLDDDVLVVTADAVVLATGSEPVIPDIEGLKAAGYWTPREAVSAKVVPDHLIIIGAGLVGCEMATVYSQFGSNMSLIAKSDKILSKVVNEASERVAKSLVQKGVNIKTNADVTSVRRDGKNVEIVLADGLVIAGSEILVAVGRRARTAGMALGSIEGVEEGKPINVDESTRAVDVADGWLYAVGDINGSGWTTHMGMYHATVAANNIIAKKKGLKPSDDLLFSTKFSMNAVPQVCFTDPAVAWVGMSLRQAEEKGIRAREISVNTSGPGSHVYLQEEGYEGWAQWVLEIGTGKLLGATFVGRGTANLLHASTVAIVGGMSCMQMLHAVPSFPTLSEAYWLLVQKSALTIRIRCLVARRWVNTAPLSHAVPIACNC</sequence>